<proteinExistence type="predicted"/>
<accession>A0A1F4W366</accession>
<sequence length="96" mass="10437">MPSISWFSTRVTFAPAMGGFTVSYLETDDSEQLSIKWENGTTLLLSSRDAPTVTTKAGAFCNIEISTETYEGKALRTVKPISKVIQNGPGFVKSKV</sequence>
<evidence type="ECO:0000313" key="1">
    <source>
        <dbReference type="EMBL" id="OGC63728.1"/>
    </source>
</evidence>
<comment type="caution">
    <text evidence="1">The sequence shown here is derived from an EMBL/GenBank/DDBJ whole genome shotgun (WGS) entry which is preliminary data.</text>
</comment>
<gene>
    <name evidence="1" type="ORF">A2264_05130</name>
</gene>
<name>A0A1F4W366_UNCKA</name>
<dbReference type="EMBL" id="MEVT01000004">
    <property type="protein sequence ID" value="OGC63728.1"/>
    <property type="molecule type" value="Genomic_DNA"/>
</dbReference>
<evidence type="ECO:0000313" key="2">
    <source>
        <dbReference type="Proteomes" id="UP000176614"/>
    </source>
</evidence>
<protein>
    <submittedName>
        <fullName evidence="1">Uncharacterized protein</fullName>
    </submittedName>
</protein>
<dbReference type="Proteomes" id="UP000176614">
    <property type="component" value="Unassembled WGS sequence"/>
</dbReference>
<organism evidence="1 2">
    <name type="scientific">candidate division WWE3 bacterium RIFOXYA2_FULL_46_9</name>
    <dbReference type="NCBI Taxonomy" id="1802636"/>
    <lineage>
        <taxon>Bacteria</taxon>
        <taxon>Katanobacteria</taxon>
    </lineage>
</organism>
<dbReference type="AlphaFoldDB" id="A0A1F4W366"/>
<reference evidence="1 2" key="1">
    <citation type="journal article" date="2016" name="Nat. Commun.">
        <title>Thousands of microbial genomes shed light on interconnected biogeochemical processes in an aquifer system.</title>
        <authorList>
            <person name="Anantharaman K."/>
            <person name="Brown C.T."/>
            <person name="Hug L.A."/>
            <person name="Sharon I."/>
            <person name="Castelle C.J."/>
            <person name="Probst A.J."/>
            <person name="Thomas B.C."/>
            <person name="Singh A."/>
            <person name="Wilkins M.J."/>
            <person name="Karaoz U."/>
            <person name="Brodie E.L."/>
            <person name="Williams K.H."/>
            <person name="Hubbard S.S."/>
            <person name="Banfield J.F."/>
        </authorList>
    </citation>
    <scope>NUCLEOTIDE SEQUENCE [LARGE SCALE GENOMIC DNA]</scope>
</reference>